<proteinExistence type="predicted"/>
<name>A0ABU4W9U8_9FUSO</name>
<accession>A0ABU4W9U8</accession>
<evidence type="ECO:0000313" key="2">
    <source>
        <dbReference type="Proteomes" id="UP001279681"/>
    </source>
</evidence>
<dbReference type="Proteomes" id="UP001279681">
    <property type="component" value="Unassembled WGS sequence"/>
</dbReference>
<gene>
    <name evidence="1" type="ORF">RFV38_07315</name>
</gene>
<dbReference type="EMBL" id="JAVIKH010000008">
    <property type="protein sequence ID" value="MDX8336302.1"/>
    <property type="molecule type" value="Genomic_DNA"/>
</dbReference>
<evidence type="ECO:0000313" key="1">
    <source>
        <dbReference type="EMBL" id="MDX8336302.1"/>
    </source>
</evidence>
<protein>
    <recommendedName>
        <fullName evidence="3">Polyprenyl synthetase</fullName>
    </recommendedName>
</protein>
<keyword evidence="2" id="KW-1185">Reference proteome</keyword>
<organism evidence="1 2">
    <name type="scientific">Candidatus Cetobacterium colombiensis</name>
    <dbReference type="NCBI Taxonomy" id="3073100"/>
    <lineage>
        <taxon>Bacteria</taxon>
        <taxon>Fusobacteriati</taxon>
        <taxon>Fusobacteriota</taxon>
        <taxon>Fusobacteriia</taxon>
        <taxon>Fusobacteriales</taxon>
        <taxon>Fusobacteriaceae</taxon>
        <taxon>Cetobacterium</taxon>
    </lineage>
</organism>
<evidence type="ECO:0008006" key="3">
    <source>
        <dbReference type="Google" id="ProtNLM"/>
    </source>
</evidence>
<comment type="caution">
    <text evidence="1">The sequence shown here is derived from an EMBL/GenBank/DDBJ whole genome shotgun (WGS) entry which is preliminary data.</text>
</comment>
<sequence>MKNHILLGKLLIDAFKVLRKAEKEIEESLTKIKFSENLEFTFKDLTFKESFKKNFFTLLIVSLLLESKVSKKNLVSYTKIVIYLRQIVTSTDNIIDNESKGLIFFKNLKNSIVSNSLIMLTCQNELTKECLELSKGKEETCRKIFDKIYLIALSESLRDKEQYINYPEYTYILEKIHSGIGGELLRISLEVPLDIEENEKLKEYAKGLYEIGMALQALDDFFDVEEDEESGKVNLLKSKLLYENDSESNIKEKYLKEVSQGAYNGFKIMEKNDFPINKKEAKRILKKLFELRGLKEYTSILD</sequence>
<reference evidence="2" key="1">
    <citation type="submission" date="2023-07" db="EMBL/GenBank/DDBJ databases">
        <authorList>
            <person name="Colorado M.A."/>
            <person name="Villamil L.M."/>
            <person name="Melo J.F."/>
            <person name="Rodriguez J.A."/>
            <person name="Ruiz R.Y."/>
        </authorList>
    </citation>
    <scope>NUCLEOTIDE SEQUENCE [LARGE SCALE GENOMIC DNA]</scope>
    <source>
        <strain evidence="2">C33</strain>
    </source>
</reference>
<dbReference type="RefSeq" id="WP_320313706.1">
    <property type="nucleotide sequence ID" value="NZ_JAVIKH010000008.1"/>
</dbReference>